<evidence type="ECO:0000313" key="2">
    <source>
        <dbReference type="EnsemblPlants" id="Pp3c12_24960V3.6"/>
    </source>
</evidence>
<dbReference type="EMBL" id="ABEU02000012">
    <property type="status" value="NOT_ANNOTATED_CDS"/>
    <property type="molecule type" value="Genomic_DNA"/>
</dbReference>
<keyword evidence="3" id="KW-1185">Reference proteome</keyword>
<organism evidence="2 3">
    <name type="scientific">Physcomitrium patens</name>
    <name type="common">Spreading-leaved earth moss</name>
    <name type="synonym">Physcomitrella patens</name>
    <dbReference type="NCBI Taxonomy" id="3218"/>
    <lineage>
        <taxon>Eukaryota</taxon>
        <taxon>Viridiplantae</taxon>
        <taxon>Streptophyta</taxon>
        <taxon>Embryophyta</taxon>
        <taxon>Bryophyta</taxon>
        <taxon>Bryophytina</taxon>
        <taxon>Bryopsida</taxon>
        <taxon>Funariidae</taxon>
        <taxon>Funariales</taxon>
        <taxon>Funariaceae</taxon>
        <taxon>Physcomitrium</taxon>
    </lineage>
</organism>
<dbReference type="EnsemblPlants" id="Pp3c12_24960V3.6">
    <property type="protein sequence ID" value="Pp3c12_24960V3.6"/>
    <property type="gene ID" value="Pp3c12_24960"/>
</dbReference>
<reference evidence="2 3" key="2">
    <citation type="journal article" date="2018" name="Plant J.">
        <title>The Physcomitrella patens chromosome-scale assembly reveals moss genome structure and evolution.</title>
        <authorList>
            <person name="Lang D."/>
            <person name="Ullrich K.K."/>
            <person name="Murat F."/>
            <person name="Fuchs J."/>
            <person name="Jenkins J."/>
            <person name="Haas F.B."/>
            <person name="Piednoel M."/>
            <person name="Gundlach H."/>
            <person name="Van Bel M."/>
            <person name="Meyberg R."/>
            <person name="Vives C."/>
            <person name="Morata J."/>
            <person name="Symeonidi A."/>
            <person name="Hiss M."/>
            <person name="Muchero W."/>
            <person name="Kamisugi Y."/>
            <person name="Saleh O."/>
            <person name="Blanc G."/>
            <person name="Decker E.L."/>
            <person name="van Gessel N."/>
            <person name="Grimwood J."/>
            <person name="Hayes R.D."/>
            <person name="Graham S.W."/>
            <person name="Gunter L.E."/>
            <person name="McDaniel S.F."/>
            <person name="Hoernstein S.N.W."/>
            <person name="Larsson A."/>
            <person name="Li F.W."/>
            <person name="Perroud P.F."/>
            <person name="Phillips J."/>
            <person name="Ranjan P."/>
            <person name="Rokshar D.S."/>
            <person name="Rothfels C.J."/>
            <person name="Schneider L."/>
            <person name="Shu S."/>
            <person name="Stevenson D.W."/>
            <person name="Thummler F."/>
            <person name="Tillich M."/>
            <person name="Villarreal Aguilar J.C."/>
            <person name="Widiez T."/>
            <person name="Wong G.K."/>
            <person name="Wymore A."/>
            <person name="Zhang Y."/>
            <person name="Zimmer A.D."/>
            <person name="Quatrano R.S."/>
            <person name="Mayer K.F.X."/>
            <person name="Goodstein D."/>
            <person name="Casacuberta J.M."/>
            <person name="Vandepoele K."/>
            <person name="Reski R."/>
            <person name="Cuming A.C."/>
            <person name="Tuskan G.A."/>
            <person name="Maumus F."/>
            <person name="Salse J."/>
            <person name="Schmutz J."/>
            <person name="Rensing S.A."/>
        </authorList>
    </citation>
    <scope>NUCLEOTIDE SEQUENCE [LARGE SCALE GENOMIC DNA]</scope>
    <source>
        <strain evidence="2 3">cv. Gransden 2004</strain>
    </source>
</reference>
<feature type="region of interest" description="Disordered" evidence="1">
    <location>
        <begin position="1"/>
        <end position="22"/>
    </location>
</feature>
<reference evidence="2" key="3">
    <citation type="submission" date="2020-12" db="UniProtKB">
        <authorList>
            <consortium name="EnsemblPlants"/>
        </authorList>
    </citation>
    <scope>IDENTIFICATION</scope>
</reference>
<dbReference type="AlphaFoldDB" id="A0A7I4AFA7"/>
<proteinExistence type="predicted"/>
<evidence type="ECO:0008006" key="4">
    <source>
        <dbReference type="Google" id="ProtNLM"/>
    </source>
</evidence>
<evidence type="ECO:0000313" key="3">
    <source>
        <dbReference type="Proteomes" id="UP000006727"/>
    </source>
</evidence>
<dbReference type="Gramene" id="Pp3c12_24960V3.6">
    <property type="protein sequence ID" value="Pp3c12_24960V3.6"/>
    <property type="gene ID" value="Pp3c12_24960"/>
</dbReference>
<sequence>MATPTEPLMETLSSPTPPRRAREGEGLQQYYIAVDRQKFKMDTFVQMLLVLGRRASLPIAICCSARDSLDAVCARISAAQQFSLLFLHSDQGDSERAVVLSNFHAIVRDWNHGIVKSSVSKLEGDDDEKVEAKKPGILVTTDACLPSATLGEPSLGARVLIHYDLPAKKHM</sequence>
<name>A0A7I4AFA7_PHYPA</name>
<protein>
    <recommendedName>
        <fullName evidence="4">Helicase C-terminal domain-containing protein</fullName>
    </recommendedName>
</protein>
<accession>A0A7I4AFA7</accession>
<dbReference type="Gene3D" id="3.40.50.300">
    <property type="entry name" value="P-loop containing nucleotide triphosphate hydrolases"/>
    <property type="match status" value="1"/>
</dbReference>
<reference evidence="2 3" key="1">
    <citation type="journal article" date="2008" name="Science">
        <title>The Physcomitrella genome reveals evolutionary insights into the conquest of land by plants.</title>
        <authorList>
            <person name="Rensing S."/>
            <person name="Lang D."/>
            <person name="Zimmer A."/>
            <person name="Terry A."/>
            <person name="Salamov A."/>
            <person name="Shapiro H."/>
            <person name="Nishiyama T."/>
            <person name="Perroud P.-F."/>
            <person name="Lindquist E."/>
            <person name="Kamisugi Y."/>
            <person name="Tanahashi T."/>
            <person name="Sakakibara K."/>
            <person name="Fujita T."/>
            <person name="Oishi K."/>
            <person name="Shin-I T."/>
            <person name="Kuroki Y."/>
            <person name="Toyoda A."/>
            <person name="Suzuki Y."/>
            <person name="Hashimoto A."/>
            <person name="Yamaguchi K."/>
            <person name="Sugano A."/>
            <person name="Kohara Y."/>
            <person name="Fujiyama A."/>
            <person name="Anterola A."/>
            <person name="Aoki S."/>
            <person name="Ashton N."/>
            <person name="Barbazuk W.B."/>
            <person name="Barker E."/>
            <person name="Bennetzen J."/>
            <person name="Bezanilla M."/>
            <person name="Blankenship R."/>
            <person name="Cho S.H."/>
            <person name="Dutcher S."/>
            <person name="Estelle M."/>
            <person name="Fawcett J.A."/>
            <person name="Gundlach H."/>
            <person name="Hanada K."/>
            <person name="Heyl A."/>
            <person name="Hicks K.A."/>
            <person name="Hugh J."/>
            <person name="Lohr M."/>
            <person name="Mayer K."/>
            <person name="Melkozernov A."/>
            <person name="Murata T."/>
            <person name="Nelson D."/>
            <person name="Pils B."/>
            <person name="Prigge M."/>
            <person name="Reiss B."/>
            <person name="Renner T."/>
            <person name="Rombauts S."/>
            <person name="Rushton P."/>
            <person name="Sanderfoot A."/>
            <person name="Schween G."/>
            <person name="Shiu S.-H."/>
            <person name="Stueber K."/>
            <person name="Theodoulou F.L."/>
            <person name="Tu H."/>
            <person name="Van de Peer Y."/>
            <person name="Verrier P.J."/>
            <person name="Waters E."/>
            <person name="Wood A."/>
            <person name="Yang L."/>
            <person name="Cove D."/>
            <person name="Cuming A."/>
            <person name="Hasebe M."/>
            <person name="Lucas S."/>
            <person name="Mishler D.B."/>
            <person name="Reski R."/>
            <person name="Grigoriev I."/>
            <person name="Quatrano R.S."/>
            <person name="Boore J.L."/>
        </authorList>
    </citation>
    <scope>NUCLEOTIDE SEQUENCE [LARGE SCALE GENOMIC DNA]</scope>
    <source>
        <strain evidence="2 3">cv. Gransden 2004</strain>
    </source>
</reference>
<dbReference type="Proteomes" id="UP000006727">
    <property type="component" value="Chromosome 12"/>
</dbReference>
<gene>
    <name evidence="2" type="primary">LOC112289778</name>
</gene>
<dbReference type="InterPro" id="IPR027417">
    <property type="entry name" value="P-loop_NTPase"/>
</dbReference>
<evidence type="ECO:0000256" key="1">
    <source>
        <dbReference type="SAM" id="MobiDB-lite"/>
    </source>
</evidence>